<evidence type="ECO:0008006" key="2">
    <source>
        <dbReference type="Google" id="ProtNLM"/>
    </source>
</evidence>
<reference evidence="1" key="1">
    <citation type="submission" date="2018-05" db="EMBL/GenBank/DDBJ databases">
        <authorList>
            <person name="Lanie J.A."/>
            <person name="Ng W.-L."/>
            <person name="Kazmierczak K.M."/>
            <person name="Andrzejewski T.M."/>
            <person name="Davidsen T.M."/>
            <person name="Wayne K.J."/>
            <person name="Tettelin H."/>
            <person name="Glass J.I."/>
            <person name="Rusch D."/>
            <person name="Podicherti R."/>
            <person name="Tsui H.-C.T."/>
            <person name="Winkler M.E."/>
        </authorList>
    </citation>
    <scope>NUCLEOTIDE SEQUENCE</scope>
</reference>
<name>A0A381YW15_9ZZZZ</name>
<evidence type="ECO:0000313" key="1">
    <source>
        <dbReference type="EMBL" id="SVA81140.1"/>
    </source>
</evidence>
<sequence>MCGQEFIVNTFTNGHQRDPNTAWNTSGEFAVVWKSDSPDSGRYSDIRIQFFQENLSSVGEEIIVNTQDGSHESPCVAMNDENYCVVIWAALEDDFNIKGRLFNQGTPVGEEFSINTTTVYSQTNPDVAMWPSGEFMVVWESWYQDGSDRGIYGRKFYADGTPGTNEFLINTATEYSQAKPAVAILPDESFVVNWESWNQDQDHSYGVFAQLFSNICEKIGSEFQVNTIIQNDQWFTDVAALPDSGFISVWCSWEQDGSDGGIYSQRFDQYGEKVGDENQVNSTTSYYQWLPKVTALEDNGYAIIWSSWKQDGNREGVYIKFYDINGGYRSFEMRVNEEIQDFQWEPANPVPRTDGSVLTIWSSHEQFATGYNIVGNIIAPVGAQATVNPNSYDHTSGISTTMLRVHVLDTLALTGDNYELSFTQEENIFLAHIANLTSGTTPVSGFPIDQGEGTFYLTPQFEGIAVEIIPEMDLALNIDGSYLSSQSGTNLVMELTAPGAGTPLVAPIDIVLDWNSTTTDSAGNFIFPADTAINSSGSPAIVTPFHAWNITDDSPVIMLIPETVAQNGQWDPEERIIFLTPPPYQEQGSNTHAQIITSLPANDLIMPGENDAFYIITYRPLTTTDIYRFSTSSEFILSVGNDNGTLDYFRLGNNYPNPFNAITLIPYTITRPGKVTITILDIIGREILQLVNTHHNVGKYFLNWDGMNRFKQQVGSGIYFYRIQAGRVNKTRKMLLIK</sequence>
<dbReference type="NCBIfam" id="TIGR04183">
    <property type="entry name" value="Por_Secre_tail"/>
    <property type="match status" value="1"/>
</dbReference>
<organism evidence="1">
    <name type="scientific">marine metagenome</name>
    <dbReference type="NCBI Taxonomy" id="408172"/>
    <lineage>
        <taxon>unclassified sequences</taxon>
        <taxon>metagenomes</taxon>
        <taxon>ecological metagenomes</taxon>
    </lineage>
</organism>
<gene>
    <name evidence="1" type="ORF">METZ01_LOCUS133994</name>
</gene>
<dbReference type="AlphaFoldDB" id="A0A381YW15"/>
<dbReference type="EMBL" id="UINC01019192">
    <property type="protein sequence ID" value="SVA81140.1"/>
    <property type="molecule type" value="Genomic_DNA"/>
</dbReference>
<accession>A0A381YW15</accession>
<proteinExistence type="predicted"/>
<dbReference type="Gene3D" id="2.60.40.4070">
    <property type="match status" value="1"/>
</dbReference>
<protein>
    <recommendedName>
        <fullName evidence="2">Secretion system C-terminal sorting domain-containing protein</fullName>
    </recommendedName>
</protein>
<dbReference type="InterPro" id="IPR026444">
    <property type="entry name" value="Secre_tail"/>
</dbReference>